<organism evidence="1 2">
    <name type="scientific">Terriglobus aquaticus</name>
    <dbReference type="NCBI Taxonomy" id="940139"/>
    <lineage>
        <taxon>Bacteria</taxon>
        <taxon>Pseudomonadati</taxon>
        <taxon>Acidobacteriota</taxon>
        <taxon>Terriglobia</taxon>
        <taxon>Terriglobales</taxon>
        <taxon>Acidobacteriaceae</taxon>
        <taxon>Terriglobus</taxon>
    </lineage>
</organism>
<reference evidence="1 2" key="1">
    <citation type="submission" date="2024-12" db="EMBL/GenBank/DDBJ databases">
        <authorList>
            <person name="Lee Y."/>
        </authorList>
    </citation>
    <scope>NUCLEOTIDE SEQUENCE [LARGE SCALE GENOMIC DNA]</scope>
    <source>
        <strain evidence="1 2">03SUJ4</strain>
    </source>
</reference>
<keyword evidence="2" id="KW-1185">Reference proteome</keyword>
<sequence length="105" mass="11607">MDTAPQLDRTGHTVNYAITVIPGQQYTVGAVHADGLTGQAQTDFDGNWKLKPGSVYNASYPRTFLRNNSALRSLQPYTAVYDTKADPATHTIDLNIHFLRNNNRG</sequence>
<gene>
    <name evidence="1" type="ORF">ACK2TP_05895</name>
</gene>
<protein>
    <submittedName>
        <fullName evidence="1">Uncharacterized protein</fullName>
    </submittedName>
</protein>
<comment type="caution">
    <text evidence="1">The sequence shown here is derived from an EMBL/GenBank/DDBJ whole genome shotgun (WGS) entry which is preliminary data.</text>
</comment>
<evidence type="ECO:0000313" key="1">
    <source>
        <dbReference type="EMBL" id="MFN2975289.1"/>
    </source>
</evidence>
<evidence type="ECO:0000313" key="2">
    <source>
        <dbReference type="Proteomes" id="UP001634747"/>
    </source>
</evidence>
<dbReference type="EMBL" id="JBJYXY010000001">
    <property type="protein sequence ID" value="MFN2975289.1"/>
    <property type="molecule type" value="Genomic_DNA"/>
</dbReference>
<accession>A0ABW9KHL7</accession>
<proteinExistence type="predicted"/>
<dbReference type="Proteomes" id="UP001634747">
    <property type="component" value="Unassembled WGS sequence"/>
</dbReference>
<dbReference type="RefSeq" id="WP_263413181.1">
    <property type="nucleotide sequence ID" value="NZ_BAABBH010000001.1"/>
</dbReference>
<name>A0ABW9KHL7_9BACT</name>